<dbReference type="Proteomes" id="UP000001175">
    <property type="component" value="Chromosome"/>
</dbReference>
<comment type="cofactor">
    <cofactor evidence="1">
        <name>FAD</name>
        <dbReference type="ChEBI" id="CHEBI:57692"/>
    </cofactor>
</comment>
<dbReference type="Gene3D" id="1.10.8.260">
    <property type="entry name" value="HI0933 insert domain-like"/>
    <property type="match status" value="1"/>
</dbReference>
<dbReference type="AlphaFoldDB" id="A0A0H3K4B6"/>
<dbReference type="SUPFAM" id="SSF51905">
    <property type="entry name" value="FAD/NAD(P)-binding domain"/>
    <property type="match status" value="1"/>
</dbReference>
<proteinExistence type="predicted"/>
<evidence type="ECO:0000256" key="2">
    <source>
        <dbReference type="ARBA" id="ARBA00022630"/>
    </source>
</evidence>
<accession>A0A0H3K4B6</accession>
<dbReference type="RefSeq" id="WP_011244336.1">
    <property type="nucleotide sequence ID" value="NC_006576.1"/>
</dbReference>
<dbReference type="InterPro" id="IPR023166">
    <property type="entry name" value="BaiN-like_dom_sf"/>
</dbReference>
<evidence type="ECO:0000313" key="7">
    <source>
        <dbReference type="Proteomes" id="UP000001175"/>
    </source>
</evidence>
<dbReference type="PRINTS" id="PR00411">
    <property type="entry name" value="PNDRDTASEI"/>
</dbReference>
<keyword evidence="3" id="KW-0274">FAD</keyword>
<dbReference type="InterPro" id="IPR004792">
    <property type="entry name" value="BaiN-like"/>
</dbReference>
<dbReference type="KEGG" id="syc:syc2026_c"/>
<dbReference type="InterPro" id="IPR057661">
    <property type="entry name" value="RsdA/BaiN/AoA(So)_Rossmann"/>
</dbReference>
<evidence type="ECO:0000256" key="3">
    <source>
        <dbReference type="ARBA" id="ARBA00022827"/>
    </source>
</evidence>
<evidence type="ECO:0000256" key="1">
    <source>
        <dbReference type="ARBA" id="ARBA00001974"/>
    </source>
</evidence>
<keyword evidence="2" id="KW-0285">Flavoprotein</keyword>
<organism evidence="6 7">
    <name type="scientific">Synechococcus sp. (strain ATCC 27144 / PCC 6301 / SAUG 1402/1)</name>
    <name type="common">Anacystis nidulans</name>
    <dbReference type="NCBI Taxonomy" id="269084"/>
    <lineage>
        <taxon>Bacteria</taxon>
        <taxon>Bacillati</taxon>
        <taxon>Cyanobacteriota</taxon>
        <taxon>Cyanophyceae</taxon>
        <taxon>Synechococcales</taxon>
        <taxon>Synechococcaceae</taxon>
        <taxon>Synechococcus</taxon>
    </lineage>
</organism>
<evidence type="ECO:0008006" key="8">
    <source>
        <dbReference type="Google" id="ProtNLM"/>
    </source>
</evidence>
<dbReference type="PANTHER" id="PTHR42887">
    <property type="entry name" value="OS12G0638800 PROTEIN"/>
    <property type="match status" value="1"/>
</dbReference>
<gene>
    <name evidence="6" type="ordered locus">syc2026_c</name>
</gene>
<dbReference type="Pfam" id="PF03486">
    <property type="entry name" value="HI0933_like"/>
    <property type="match status" value="1"/>
</dbReference>
<evidence type="ECO:0000259" key="4">
    <source>
        <dbReference type="Pfam" id="PF03486"/>
    </source>
</evidence>
<dbReference type="NCBIfam" id="TIGR00275">
    <property type="entry name" value="aminoacetone oxidase family FAD-binding enzyme"/>
    <property type="match status" value="1"/>
</dbReference>
<dbReference type="Gene3D" id="3.50.50.60">
    <property type="entry name" value="FAD/NAD(P)-binding domain"/>
    <property type="match status" value="1"/>
</dbReference>
<dbReference type="EMBL" id="AP008231">
    <property type="protein sequence ID" value="BAD80216.1"/>
    <property type="molecule type" value="Genomic_DNA"/>
</dbReference>
<dbReference type="SUPFAM" id="SSF160996">
    <property type="entry name" value="HI0933 insert domain-like"/>
    <property type="match status" value="1"/>
</dbReference>
<reference evidence="6 7" key="1">
    <citation type="journal article" date="2007" name="Photosyn. Res.">
        <title>Complete nucleotide sequence of the freshwater unicellular cyanobacterium Synechococcus elongatus PCC 6301 chromosome: gene content and organization.</title>
        <authorList>
            <person name="Sugita C."/>
            <person name="Ogata K."/>
            <person name="Shikata M."/>
            <person name="Jikuya H."/>
            <person name="Takano J."/>
            <person name="Furumichi M."/>
            <person name="Kanehisa M."/>
            <person name="Omata T."/>
            <person name="Sugiura M."/>
            <person name="Sugita M."/>
        </authorList>
    </citation>
    <scope>NUCLEOTIDE SEQUENCE [LARGE SCALE GENOMIC DNA]</scope>
    <source>
        <strain evidence="7">ATCC 27144 / PCC 6301 / SAUG 1402/1</strain>
    </source>
</reference>
<evidence type="ECO:0000259" key="5">
    <source>
        <dbReference type="Pfam" id="PF22780"/>
    </source>
</evidence>
<evidence type="ECO:0000313" key="6">
    <source>
        <dbReference type="EMBL" id="BAD80216.1"/>
    </source>
</evidence>
<dbReference type="PRINTS" id="PR00368">
    <property type="entry name" value="FADPNR"/>
</dbReference>
<name>A0A0H3K4B6_SYNP6</name>
<feature type="domain" description="RsdA/BaiN/AoA(So)-like Rossmann fold-like" evidence="4">
    <location>
        <begin position="6"/>
        <end position="403"/>
    </location>
</feature>
<dbReference type="Pfam" id="PF22780">
    <property type="entry name" value="HI0933_like_1st"/>
    <property type="match status" value="1"/>
</dbReference>
<feature type="domain" description="RsdA/BaiN/AoA(So)-like insert" evidence="5">
    <location>
        <begin position="187"/>
        <end position="350"/>
    </location>
</feature>
<dbReference type="InterPro" id="IPR036188">
    <property type="entry name" value="FAD/NAD-bd_sf"/>
</dbReference>
<protein>
    <recommendedName>
        <fullName evidence="8">Flavoprotein</fullName>
    </recommendedName>
</protein>
<dbReference type="Gene3D" id="2.40.30.10">
    <property type="entry name" value="Translation factors"/>
    <property type="match status" value="1"/>
</dbReference>
<dbReference type="eggNOG" id="COG2081">
    <property type="taxonomic scope" value="Bacteria"/>
</dbReference>
<dbReference type="InterPro" id="IPR055178">
    <property type="entry name" value="RsdA/BaiN/AoA(So)-like_dom"/>
</dbReference>
<sequence length="415" mass="45265">MEDSLQIAIVGGGAAGFFAAIACAEANPHAHITIYEAGPEPLSKVRISGGGRCNVTHHCTEARQLIQAYPRGGRALLGPFSRFQPQDTIAWFEARGVRLKTEADGRMFPVSDRSSSIINCLLGEAERLGIQLRLREPIIGVERHADGFQLQLRAATVTVDRLLLATGSSPSGYRLATALGHDLIPPVPSLFTFTVLDASLRALAGISRDRVQATQQVGGDRLKDTGPLLITHWGLSGPPVLKLSAFGARLLQQHRYSAELRINWLPDRSAEQVRLELQAMRSNESKRQLKNGRLADLPQRLWLYLLEQAGLPSDRRWGEVSNQQLTALWQTLTAGTYAIAGKGVFKEEFVTAGGVPLDSLNSQRMESKRCPGLFVAGELLNVDGITGGFNFQNAWTSGWIAGQALADHRSEAHLR</sequence>
<dbReference type="PANTHER" id="PTHR42887:SF2">
    <property type="entry name" value="OS12G0638800 PROTEIN"/>
    <property type="match status" value="1"/>
</dbReference>